<evidence type="ECO:0000256" key="7">
    <source>
        <dbReference type="SAM" id="MobiDB-lite"/>
    </source>
</evidence>
<evidence type="ECO:0000259" key="8">
    <source>
        <dbReference type="PROSITE" id="PS51741"/>
    </source>
</evidence>
<reference evidence="9" key="1">
    <citation type="submission" date="2022-02" db="EMBL/GenBank/DDBJ databases">
        <authorList>
            <person name="King R."/>
        </authorList>
    </citation>
    <scope>NUCLEOTIDE SEQUENCE</scope>
</reference>
<dbReference type="InterPro" id="IPR031160">
    <property type="entry name" value="F_BAR_dom"/>
</dbReference>
<dbReference type="SMART" id="SM00055">
    <property type="entry name" value="FCH"/>
    <property type="match status" value="1"/>
</dbReference>
<feature type="coiled-coil region" evidence="6">
    <location>
        <begin position="185"/>
        <end position="244"/>
    </location>
</feature>
<dbReference type="PROSITE" id="PS51741">
    <property type="entry name" value="F_BAR"/>
    <property type="match status" value="1"/>
</dbReference>
<keyword evidence="10" id="KW-1185">Reference proteome</keyword>
<protein>
    <recommendedName>
        <fullName evidence="8">F-BAR domain-containing protein</fullName>
    </recommendedName>
</protein>
<evidence type="ECO:0000256" key="3">
    <source>
        <dbReference type="ARBA" id="ARBA00022553"/>
    </source>
</evidence>
<keyword evidence="5 6" id="KW-0175">Coiled coil</keyword>
<accession>A0A9P0J4A8</accession>
<proteinExistence type="predicted"/>
<dbReference type="EMBL" id="OU899035">
    <property type="protein sequence ID" value="CAH1724668.1"/>
    <property type="molecule type" value="Genomic_DNA"/>
</dbReference>
<keyword evidence="4" id="KW-0206">Cytoskeleton</keyword>
<dbReference type="AlphaFoldDB" id="A0A9P0J4A8"/>
<dbReference type="GO" id="GO:0005886">
    <property type="term" value="C:plasma membrane"/>
    <property type="evidence" value="ECO:0007669"/>
    <property type="project" value="TreeGrafter"/>
</dbReference>
<name>A0A9P0J4A8_APHGO</name>
<comment type="subcellular location">
    <subcellularLocation>
        <location evidence="1">Cytoplasm</location>
        <location evidence="1">Cytoskeleton</location>
    </subcellularLocation>
</comment>
<evidence type="ECO:0000256" key="6">
    <source>
        <dbReference type="SAM" id="Coils"/>
    </source>
</evidence>
<evidence type="ECO:0000256" key="5">
    <source>
        <dbReference type="PROSITE-ProRule" id="PRU01077"/>
    </source>
</evidence>
<dbReference type="GO" id="GO:0043226">
    <property type="term" value="C:organelle"/>
    <property type="evidence" value="ECO:0007669"/>
    <property type="project" value="UniProtKB-ARBA"/>
</dbReference>
<feature type="domain" description="F-BAR" evidence="8">
    <location>
        <begin position="25"/>
        <end position="286"/>
    </location>
</feature>
<dbReference type="PANTHER" id="PTHR23065:SF7">
    <property type="entry name" value="NOSTRIN, ISOFORM H"/>
    <property type="match status" value="1"/>
</dbReference>
<evidence type="ECO:0000313" key="10">
    <source>
        <dbReference type="Proteomes" id="UP001154329"/>
    </source>
</evidence>
<keyword evidence="3" id="KW-0597">Phosphoprotein</keyword>
<evidence type="ECO:0000256" key="1">
    <source>
        <dbReference type="ARBA" id="ARBA00004245"/>
    </source>
</evidence>
<gene>
    <name evidence="9" type="ORF">APHIGO_LOCUS5922</name>
</gene>
<dbReference type="Gene3D" id="1.20.1270.60">
    <property type="entry name" value="Arfaptin homology (AH) domain/BAR domain"/>
    <property type="match status" value="1"/>
</dbReference>
<sequence>MSTDKPRSLSGSRKGKLRYTLRGGFDFDTMGHARYHELRKFVKKGNDFCKELGNIMQERVELELHYAKTMSKLSAKLMKAAQKGIGSIQKAWLVIGKEMETDGQAHRCIANSLEDDIVKPLKNLQETHCRIKKTVECNVSKTKKCMNKWRTDERRSKKESFTVARENEKVQDMTSDASYSILTSNANLAKDATKLENKKRKLEESVKKSYTEYYTYCVRTARAKLEWEMSVNDAEKNFMALEEERLLRLKEYAHHVSQTYQQFVPKISQLSSRLTEPTYECNVSQDFTIITDTVNRYDEDLSVQVLPDFYPEHTNLAMNKKRRITALTKILQLVRQDLDRERRSKKGLDTLANAMHHHASGLKHDDSHKNVYEKLHHTNLMILYLEAVNYKVVTALATLEGHPPAAASNAFSQHIETTRDKNGYQMSVLKMPASVCQKFTSTAPIDVLNESMWSDRGSADGTDIDDFSSDEDDDDDDENIKSPRCKALYQYSAKIERRIKFRTGRRYTHPQQKVRWLVVRRPKGRHRSIPSYIRCRN</sequence>
<dbReference type="Proteomes" id="UP001154329">
    <property type="component" value="Chromosome 2"/>
</dbReference>
<keyword evidence="2" id="KW-0963">Cytoplasm</keyword>
<dbReference type="Pfam" id="PF00611">
    <property type="entry name" value="FCH"/>
    <property type="match status" value="1"/>
</dbReference>
<dbReference type="GO" id="GO:0005737">
    <property type="term" value="C:cytoplasm"/>
    <property type="evidence" value="ECO:0007669"/>
    <property type="project" value="TreeGrafter"/>
</dbReference>
<evidence type="ECO:0000256" key="2">
    <source>
        <dbReference type="ARBA" id="ARBA00022490"/>
    </source>
</evidence>
<dbReference type="InterPro" id="IPR001060">
    <property type="entry name" value="FCH_dom"/>
</dbReference>
<dbReference type="SUPFAM" id="SSF103657">
    <property type="entry name" value="BAR/IMD domain-like"/>
    <property type="match status" value="1"/>
</dbReference>
<feature type="region of interest" description="Disordered" evidence="7">
    <location>
        <begin position="454"/>
        <end position="481"/>
    </location>
</feature>
<feature type="compositionally biased region" description="Acidic residues" evidence="7">
    <location>
        <begin position="462"/>
        <end position="478"/>
    </location>
</feature>
<dbReference type="PANTHER" id="PTHR23065">
    <property type="entry name" value="PROLINE-SERINE-THREONINE PHOSPHATASE INTERACTING PROTEIN 1"/>
    <property type="match status" value="1"/>
</dbReference>
<evidence type="ECO:0000313" key="9">
    <source>
        <dbReference type="EMBL" id="CAH1724668.1"/>
    </source>
</evidence>
<dbReference type="InterPro" id="IPR027267">
    <property type="entry name" value="AH/BAR_dom_sf"/>
</dbReference>
<organism evidence="9 10">
    <name type="scientific">Aphis gossypii</name>
    <name type="common">Cotton aphid</name>
    <dbReference type="NCBI Taxonomy" id="80765"/>
    <lineage>
        <taxon>Eukaryota</taxon>
        <taxon>Metazoa</taxon>
        <taxon>Ecdysozoa</taxon>
        <taxon>Arthropoda</taxon>
        <taxon>Hexapoda</taxon>
        <taxon>Insecta</taxon>
        <taxon>Pterygota</taxon>
        <taxon>Neoptera</taxon>
        <taxon>Paraneoptera</taxon>
        <taxon>Hemiptera</taxon>
        <taxon>Sternorrhyncha</taxon>
        <taxon>Aphidomorpha</taxon>
        <taxon>Aphidoidea</taxon>
        <taxon>Aphididae</taxon>
        <taxon>Aphidini</taxon>
        <taxon>Aphis</taxon>
        <taxon>Aphis</taxon>
    </lineage>
</organism>
<evidence type="ECO:0000256" key="4">
    <source>
        <dbReference type="ARBA" id="ARBA00023212"/>
    </source>
</evidence>
<reference evidence="9" key="2">
    <citation type="submission" date="2022-10" db="EMBL/GenBank/DDBJ databases">
        <authorList>
            <consortium name="ENA_rothamsted_submissions"/>
            <consortium name="culmorum"/>
            <person name="King R."/>
        </authorList>
    </citation>
    <scope>NUCLEOTIDE SEQUENCE</scope>
</reference>